<dbReference type="AlphaFoldDB" id="A0A2S4KMW7"/>
<accession>A0A2S4KMW7</accession>
<proteinExistence type="predicted"/>
<keyword evidence="3" id="KW-1185">Reference proteome</keyword>
<dbReference type="EMBL" id="PKSG01001029">
    <property type="protein sequence ID" value="POR31542.1"/>
    <property type="molecule type" value="Genomic_DNA"/>
</dbReference>
<dbReference type="Proteomes" id="UP000237481">
    <property type="component" value="Unassembled WGS sequence"/>
</dbReference>
<gene>
    <name evidence="2" type="ORF">TPAR_08213</name>
</gene>
<protein>
    <submittedName>
        <fullName evidence="2">Uncharacterized protein</fullName>
    </submittedName>
</protein>
<dbReference type="STRING" id="94208.A0A2S4KMW7"/>
<organism evidence="2 3">
    <name type="scientific">Tolypocladium paradoxum</name>
    <dbReference type="NCBI Taxonomy" id="94208"/>
    <lineage>
        <taxon>Eukaryota</taxon>
        <taxon>Fungi</taxon>
        <taxon>Dikarya</taxon>
        <taxon>Ascomycota</taxon>
        <taxon>Pezizomycotina</taxon>
        <taxon>Sordariomycetes</taxon>
        <taxon>Hypocreomycetidae</taxon>
        <taxon>Hypocreales</taxon>
        <taxon>Ophiocordycipitaceae</taxon>
        <taxon>Tolypocladium</taxon>
    </lineage>
</organism>
<feature type="chain" id="PRO_5015522843" evidence="1">
    <location>
        <begin position="19"/>
        <end position="146"/>
    </location>
</feature>
<dbReference type="OrthoDB" id="3799394at2759"/>
<comment type="caution">
    <text evidence="2">The sequence shown here is derived from an EMBL/GenBank/DDBJ whole genome shotgun (WGS) entry which is preliminary data.</text>
</comment>
<name>A0A2S4KMW7_9HYPO</name>
<reference evidence="2 3" key="1">
    <citation type="submission" date="2018-01" db="EMBL/GenBank/DDBJ databases">
        <title>Harnessing the power of phylogenomics to disentangle the directionality and signatures of interkingdom host jumping in the parasitic fungal genus Tolypocladium.</title>
        <authorList>
            <person name="Quandt C.A."/>
            <person name="Patterson W."/>
            <person name="Spatafora J.W."/>
        </authorList>
    </citation>
    <scope>NUCLEOTIDE SEQUENCE [LARGE SCALE GENOMIC DNA]</scope>
    <source>
        <strain evidence="2 3">NRBC 100945</strain>
    </source>
</reference>
<keyword evidence="1" id="KW-0732">Signal</keyword>
<feature type="signal peptide" evidence="1">
    <location>
        <begin position="1"/>
        <end position="18"/>
    </location>
</feature>
<evidence type="ECO:0000313" key="3">
    <source>
        <dbReference type="Proteomes" id="UP000237481"/>
    </source>
</evidence>
<evidence type="ECO:0000256" key="1">
    <source>
        <dbReference type="SAM" id="SignalP"/>
    </source>
</evidence>
<evidence type="ECO:0000313" key="2">
    <source>
        <dbReference type="EMBL" id="POR31542.1"/>
    </source>
</evidence>
<sequence length="146" mass="15625">MLVKHMLAFMALASFGAAHDAGYGRTCGLKIAPCPEDSICRPNSDTCTDLNVCRGTCVFKNKYPPCGGYRVNPDKCDGKSECRDDPRTPKSCGLACDLPGICIPKNAPPCGGIRGLKCPKHLWCYDDPRDTCDPNHGGADCIGICL</sequence>